<keyword evidence="4 9" id="KW-1134">Transmembrane beta strand</keyword>
<evidence type="ECO:0000256" key="8">
    <source>
        <dbReference type="ARBA" id="ARBA00023237"/>
    </source>
</evidence>
<evidence type="ECO:0000259" key="13">
    <source>
        <dbReference type="Pfam" id="PF07715"/>
    </source>
</evidence>
<dbReference type="InterPro" id="IPR037066">
    <property type="entry name" value="Plug_dom_sf"/>
</dbReference>
<dbReference type="GO" id="GO:0015344">
    <property type="term" value="F:siderophore uptake transmembrane transporter activity"/>
    <property type="evidence" value="ECO:0007669"/>
    <property type="project" value="TreeGrafter"/>
</dbReference>
<feature type="domain" description="TonB-dependent receptor-like beta-barrel" evidence="12">
    <location>
        <begin position="249"/>
        <end position="678"/>
    </location>
</feature>
<dbReference type="PANTHER" id="PTHR30069">
    <property type="entry name" value="TONB-DEPENDENT OUTER MEMBRANE RECEPTOR"/>
    <property type="match status" value="1"/>
</dbReference>
<dbReference type="InterPro" id="IPR011276">
    <property type="entry name" value="TonB_haem/Hb_rcpt"/>
</dbReference>
<protein>
    <recommendedName>
        <fullName evidence="16">Hemoglobin/transferrin/lactoferrin receptor protein</fullName>
    </recommendedName>
</protein>
<reference evidence="14 15" key="1">
    <citation type="submission" date="2018-07" db="EMBL/GenBank/DDBJ databases">
        <title>Rhodosalinus sp. strain E84T genomic sequence and assembly.</title>
        <authorList>
            <person name="Liu Z.-W."/>
            <person name="Lu D.-C."/>
        </authorList>
    </citation>
    <scope>NUCLEOTIDE SEQUENCE [LARGE SCALE GENOMIC DNA]</scope>
    <source>
        <strain evidence="14 15">E84</strain>
    </source>
</reference>
<comment type="similarity">
    <text evidence="2 9 10">Belongs to the TonB-dependent receptor family.</text>
</comment>
<feature type="chain" id="PRO_5016809923" description="Hemoglobin/transferrin/lactoferrin receptor protein" evidence="11">
    <location>
        <begin position="28"/>
        <end position="707"/>
    </location>
</feature>
<dbReference type="CDD" id="cd01347">
    <property type="entry name" value="ligand_gated_channel"/>
    <property type="match status" value="1"/>
</dbReference>
<dbReference type="InterPro" id="IPR039426">
    <property type="entry name" value="TonB-dep_rcpt-like"/>
</dbReference>
<dbReference type="Pfam" id="PF07715">
    <property type="entry name" value="Plug"/>
    <property type="match status" value="1"/>
</dbReference>
<evidence type="ECO:0000256" key="11">
    <source>
        <dbReference type="SAM" id="SignalP"/>
    </source>
</evidence>
<evidence type="ECO:0000256" key="5">
    <source>
        <dbReference type="ARBA" id="ARBA00022692"/>
    </source>
</evidence>
<dbReference type="InterPro" id="IPR036942">
    <property type="entry name" value="Beta-barrel_TonB_sf"/>
</dbReference>
<comment type="subcellular location">
    <subcellularLocation>
        <location evidence="1 9">Cell outer membrane</location>
        <topology evidence="1 9">Multi-pass membrane protein</topology>
    </subcellularLocation>
</comment>
<dbReference type="InterPro" id="IPR012910">
    <property type="entry name" value="Plug_dom"/>
</dbReference>
<dbReference type="GO" id="GO:0044718">
    <property type="term" value="P:siderophore transmembrane transport"/>
    <property type="evidence" value="ECO:0007669"/>
    <property type="project" value="TreeGrafter"/>
</dbReference>
<sequence length="707" mass="75536">MTRGEVRLRRGAALAALIAGLGTGAAAQEDTGGFTPLGRLVLGAGTEKVAIDTPQAVTVLEQEDIDREQATTAGELFDTVPGVQTGGSGRLLGEAFNIRGIGNTEQTASQSRVVVTVDGAPKFFEQYRTGSFFGDPALYKRVEVLRGPASSTLYGSGAIGGVISFTTKDASDFLAPGQTGALRFSTGYASNGDAWRGGLIFATRPGEQAEFLFAYNRGESGDVEDGDGATLPGTAYERWSGLLKGTFRFGEDDDQSLRLSWSRTDGDLAETVVAQTGGPATAGFGTADIRSIDDTVTLAYGHEGTGNPWLDLDVTLSWSDTEVRKRDFSAGFLCAPGIFLVLCDNDAAYETLTLKAENTVEFGSGAWENYLTFGAQLSRQERIASASLGALPFHPEGTDTRGALYAQGEFIYDGRLTLIPGLRIERIMQEPGSSAAAAGARDRDFTAVSPKLAAMYDLGGNWSVFGSLARTERAPTLDELFSTEGEVQRGPLYFGARTPSLDLEPETATTVELGLSYEGYDVWSEGDVLQAKVTAFHNDIDNLISTTPRPSGPTPGQPTVPYFSNIDEARIWGVELEGAYEADRWFGQAAYSLVRSEDAATGDTLTDTPADTLALTLGGKMPEHGLRYGWRGSWAGDITTASATTSADGYVTHDLFLDWTPDRGALEGFTVSFAVENVTDATYRPNLQLDNAAGRTFKIALTREFDW</sequence>
<dbReference type="NCBIfam" id="TIGR01785">
    <property type="entry name" value="TonB-hemin"/>
    <property type="match status" value="1"/>
</dbReference>
<evidence type="ECO:0000256" key="7">
    <source>
        <dbReference type="ARBA" id="ARBA00023136"/>
    </source>
</evidence>
<evidence type="ECO:0000256" key="9">
    <source>
        <dbReference type="PROSITE-ProRule" id="PRU01360"/>
    </source>
</evidence>
<evidence type="ECO:0000313" key="15">
    <source>
        <dbReference type="Proteomes" id="UP000253370"/>
    </source>
</evidence>
<evidence type="ECO:0008006" key="16">
    <source>
        <dbReference type="Google" id="ProtNLM"/>
    </source>
</evidence>
<dbReference type="Proteomes" id="UP000253370">
    <property type="component" value="Unassembled WGS sequence"/>
</dbReference>
<proteinExistence type="inferred from homology"/>
<evidence type="ECO:0000256" key="6">
    <source>
        <dbReference type="ARBA" id="ARBA00023077"/>
    </source>
</evidence>
<dbReference type="RefSeq" id="WP_113290633.1">
    <property type="nucleotide sequence ID" value="NZ_QNTQ01000020.1"/>
</dbReference>
<keyword evidence="15" id="KW-1185">Reference proteome</keyword>
<evidence type="ECO:0000256" key="2">
    <source>
        <dbReference type="ARBA" id="ARBA00009810"/>
    </source>
</evidence>
<keyword evidence="5 9" id="KW-0812">Transmembrane</keyword>
<dbReference type="GO" id="GO:0015232">
    <property type="term" value="F:heme transmembrane transporter activity"/>
    <property type="evidence" value="ECO:0007669"/>
    <property type="project" value="InterPro"/>
</dbReference>
<evidence type="ECO:0000313" key="14">
    <source>
        <dbReference type="EMBL" id="RBI83257.1"/>
    </source>
</evidence>
<dbReference type="InterPro" id="IPR000531">
    <property type="entry name" value="Beta-barrel_TonB"/>
</dbReference>
<evidence type="ECO:0000259" key="12">
    <source>
        <dbReference type="Pfam" id="PF00593"/>
    </source>
</evidence>
<keyword evidence="7 9" id="KW-0472">Membrane</keyword>
<evidence type="ECO:0000256" key="1">
    <source>
        <dbReference type="ARBA" id="ARBA00004571"/>
    </source>
</evidence>
<dbReference type="AlphaFoldDB" id="A0A365U519"/>
<dbReference type="Pfam" id="PF00593">
    <property type="entry name" value="TonB_dep_Rec_b-barrel"/>
    <property type="match status" value="1"/>
</dbReference>
<comment type="caution">
    <text evidence="14">The sequence shown here is derived from an EMBL/GenBank/DDBJ whole genome shotgun (WGS) entry which is preliminary data.</text>
</comment>
<evidence type="ECO:0000256" key="10">
    <source>
        <dbReference type="RuleBase" id="RU003357"/>
    </source>
</evidence>
<feature type="signal peptide" evidence="11">
    <location>
        <begin position="1"/>
        <end position="27"/>
    </location>
</feature>
<dbReference type="SUPFAM" id="SSF56935">
    <property type="entry name" value="Porins"/>
    <property type="match status" value="1"/>
</dbReference>
<keyword evidence="3 9" id="KW-0813">Transport</keyword>
<keyword evidence="8 9" id="KW-0998">Cell outer membrane</keyword>
<organism evidence="14 15">
    <name type="scientific">Rhodosalinus halophilus</name>
    <dbReference type="NCBI Taxonomy" id="2259333"/>
    <lineage>
        <taxon>Bacteria</taxon>
        <taxon>Pseudomonadati</taxon>
        <taxon>Pseudomonadota</taxon>
        <taxon>Alphaproteobacteria</taxon>
        <taxon>Rhodobacterales</taxon>
        <taxon>Paracoccaceae</taxon>
        <taxon>Rhodosalinus</taxon>
    </lineage>
</organism>
<keyword evidence="6 10" id="KW-0798">TonB box</keyword>
<dbReference type="PROSITE" id="PS52016">
    <property type="entry name" value="TONB_DEPENDENT_REC_3"/>
    <property type="match status" value="1"/>
</dbReference>
<evidence type="ECO:0000256" key="4">
    <source>
        <dbReference type="ARBA" id="ARBA00022452"/>
    </source>
</evidence>
<feature type="domain" description="TonB-dependent receptor plug" evidence="13">
    <location>
        <begin position="51"/>
        <end position="162"/>
    </location>
</feature>
<dbReference type="GO" id="GO:0009279">
    <property type="term" value="C:cell outer membrane"/>
    <property type="evidence" value="ECO:0007669"/>
    <property type="project" value="UniProtKB-SubCell"/>
</dbReference>
<dbReference type="Gene3D" id="2.40.170.20">
    <property type="entry name" value="TonB-dependent receptor, beta-barrel domain"/>
    <property type="match status" value="1"/>
</dbReference>
<dbReference type="OrthoDB" id="9796221at2"/>
<gene>
    <name evidence="14" type="ORF">DRV85_16790</name>
</gene>
<evidence type="ECO:0000256" key="3">
    <source>
        <dbReference type="ARBA" id="ARBA00022448"/>
    </source>
</evidence>
<accession>A0A365U519</accession>
<dbReference type="PANTHER" id="PTHR30069:SF41">
    <property type="entry name" value="HEME_HEMOPEXIN UTILIZATION PROTEIN C"/>
    <property type="match status" value="1"/>
</dbReference>
<name>A0A365U519_9RHOB</name>
<dbReference type="EMBL" id="QNTQ01000020">
    <property type="protein sequence ID" value="RBI83257.1"/>
    <property type="molecule type" value="Genomic_DNA"/>
</dbReference>
<keyword evidence="11" id="KW-0732">Signal</keyword>
<dbReference type="Gene3D" id="2.170.130.10">
    <property type="entry name" value="TonB-dependent receptor, plug domain"/>
    <property type="match status" value="1"/>
</dbReference>